<dbReference type="EMBL" id="JAUOQI010000002">
    <property type="protein sequence ID" value="MDO6576268.1"/>
    <property type="molecule type" value="Genomic_DNA"/>
</dbReference>
<keyword evidence="4" id="KW-1185">Reference proteome</keyword>
<dbReference type="RefSeq" id="WP_057793533.1">
    <property type="nucleotide sequence ID" value="NZ_CAXIBE010000073.1"/>
</dbReference>
<evidence type="ECO:0000313" key="4">
    <source>
        <dbReference type="Proteomes" id="UP000056750"/>
    </source>
</evidence>
<evidence type="ECO:0000313" key="2">
    <source>
        <dbReference type="EMBL" id="AMJ73512.1"/>
    </source>
</evidence>
<dbReference type="PANTHER" id="PTHR43798">
    <property type="entry name" value="MONOACYLGLYCEROL LIPASE"/>
    <property type="match status" value="1"/>
</dbReference>
<dbReference type="PANTHER" id="PTHR43798:SF33">
    <property type="entry name" value="HYDROLASE, PUTATIVE (AFU_ORTHOLOGUE AFUA_2G14860)-RELATED"/>
    <property type="match status" value="1"/>
</dbReference>
<evidence type="ECO:0000313" key="5">
    <source>
        <dbReference type="Proteomes" id="UP001170717"/>
    </source>
</evidence>
<dbReference type="GO" id="GO:0046464">
    <property type="term" value="P:acylglycerol catabolic process"/>
    <property type="evidence" value="ECO:0007669"/>
    <property type="project" value="TreeGrafter"/>
</dbReference>
<dbReference type="Proteomes" id="UP000056750">
    <property type="component" value="Chromosome"/>
</dbReference>
<reference evidence="3" key="2">
    <citation type="submission" date="2023-07" db="EMBL/GenBank/DDBJ databases">
        <title>Genome content predicts the carbon catabolic preferences of heterotrophic bacteria.</title>
        <authorList>
            <person name="Gralka M."/>
        </authorList>
    </citation>
    <scope>NUCLEOTIDE SEQUENCE</scope>
    <source>
        <strain evidence="3">F2M12</strain>
    </source>
</reference>
<feature type="domain" description="AB hydrolase-1" evidence="1">
    <location>
        <begin position="65"/>
        <end position="185"/>
    </location>
</feature>
<dbReference type="InterPro" id="IPR029058">
    <property type="entry name" value="AB_hydrolase_fold"/>
</dbReference>
<dbReference type="SUPFAM" id="SSF53474">
    <property type="entry name" value="alpha/beta-Hydrolases"/>
    <property type="match status" value="1"/>
</dbReference>
<dbReference type="InterPro" id="IPR050266">
    <property type="entry name" value="AB_hydrolase_sf"/>
</dbReference>
<dbReference type="AlphaFoldDB" id="A0AAW7YZ50"/>
<evidence type="ECO:0000313" key="3">
    <source>
        <dbReference type="EMBL" id="MDO6576268.1"/>
    </source>
</evidence>
<accession>A0AAW7YZ50</accession>
<evidence type="ECO:0000259" key="1">
    <source>
        <dbReference type="Pfam" id="PF00561"/>
    </source>
</evidence>
<dbReference type="KEGG" id="asq:AVL57_05700"/>
<gene>
    <name evidence="2" type="ORF">AVL57_05700</name>
    <name evidence="3" type="ORF">Q4527_02650</name>
</gene>
<dbReference type="EMBL" id="CP013926">
    <property type="protein sequence ID" value="AMJ73512.1"/>
    <property type="molecule type" value="Genomic_DNA"/>
</dbReference>
<proteinExistence type="predicted"/>
<keyword evidence="3" id="KW-0378">Hydrolase</keyword>
<dbReference type="GO" id="GO:0016020">
    <property type="term" value="C:membrane"/>
    <property type="evidence" value="ECO:0007669"/>
    <property type="project" value="TreeGrafter"/>
</dbReference>
<dbReference type="Proteomes" id="UP001170717">
    <property type="component" value="Unassembled WGS sequence"/>
</dbReference>
<reference evidence="2 4" key="1">
    <citation type="submission" date="2015-12" db="EMBL/GenBank/DDBJ databases">
        <title>Intraspecies pangenome expansion in the marine bacterium Alteromonas.</title>
        <authorList>
            <person name="Lopez-Perez M."/>
            <person name="Rodriguez-Valera F."/>
        </authorList>
    </citation>
    <scope>NUCLEOTIDE SEQUENCE [LARGE SCALE GENOMIC DNA]</scope>
    <source>
        <strain evidence="2 4">LMG 21861</strain>
    </source>
</reference>
<dbReference type="GO" id="GO:0047372">
    <property type="term" value="F:monoacylglycerol lipase activity"/>
    <property type="evidence" value="ECO:0007669"/>
    <property type="project" value="TreeGrafter"/>
</dbReference>
<dbReference type="PRINTS" id="PR00111">
    <property type="entry name" value="ABHYDROLASE"/>
</dbReference>
<dbReference type="Gene3D" id="3.40.50.1820">
    <property type="entry name" value="alpha/beta hydrolase"/>
    <property type="match status" value="1"/>
</dbReference>
<sequence>MKRAIFSLGFSFLIFTFSTIVFAKPFSKNLTDFEYPFDVHTMAFESQGQGLAMAYMHLPAKEGQPTVLLLHGKNFASSYWETTANWLHEQGYGVVIPDQIGFGKSDKPINYQYSFAALANNTKQLLTSLNLEDVIVTGHSMGGMVASRFALNYPESVSKLVLINPIGLENYLQYVDYKDVEFFQQNELKKTPENIVNYQKTNYYDGDWNDTYAFHASHLMGWIEGDDWPQLAKVSALTYDMIFTQPVIEEFDRFQVPVTLILGTRDRTGPGRGWKKEGGTRELGRYDRLGAEVKARNNAITVKELDGLGHLPHIEGFSRFIKLYEEALD</sequence>
<protein>
    <submittedName>
        <fullName evidence="3">Alpha/beta hydrolase</fullName>
    </submittedName>
</protein>
<organism evidence="3 5">
    <name type="scientific">Alteromonas stellipolaris</name>
    <dbReference type="NCBI Taxonomy" id="233316"/>
    <lineage>
        <taxon>Bacteria</taxon>
        <taxon>Pseudomonadati</taxon>
        <taxon>Pseudomonadota</taxon>
        <taxon>Gammaproteobacteria</taxon>
        <taxon>Alteromonadales</taxon>
        <taxon>Alteromonadaceae</taxon>
        <taxon>Alteromonas/Salinimonas group</taxon>
        <taxon>Alteromonas</taxon>
    </lineage>
</organism>
<dbReference type="InterPro" id="IPR000073">
    <property type="entry name" value="AB_hydrolase_1"/>
</dbReference>
<dbReference type="Pfam" id="PF00561">
    <property type="entry name" value="Abhydrolase_1"/>
    <property type="match status" value="1"/>
</dbReference>
<name>A0AAW7YZ50_9ALTE</name>